<protein>
    <recommendedName>
        <fullName evidence="2">Phosphoribosylglycinamide synthetase N-terminal domain-containing protein</fullName>
    </recommendedName>
</protein>
<dbReference type="SUPFAM" id="SSF52440">
    <property type="entry name" value="PreATP-grasp domain"/>
    <property type="match status" value="1"/>
</dbReference>
<evidence type="ECO:0008006" key="2">
    <source>
        <dbReference type="Google" id="ProtNLM"/>
    </source>
</evidence>
<name>A0A382UG11_9ZZZZ</name>
<feature type="non-terminal residue" evidence="1">
    <location>
        <position position="23"/>
    </location>
</feature>
<evidence type="ECO:0000313" key="1">
    <source>
        <dbReference type="EMBL" id="SVD33199.1"/>
    </source>
</evidence>
<reference evidence="1" key="1">
    <citation type="submission" date="2018-05" db="EMBL/GenBank/DDBJ databases">
        <authorList>
            <person name="Lanie J.A."/>
            <person name="Ng W.-L."/>
            <person name="Kazmierczak K.M."/>
            <person name="Andrzejewski T.M."/>
            <person name="Davidsen T.M."/>
            <person name="Wayne K.J."/>
            <person name="Tettelin H."/>
            <person name="Glass J.I."/>
            <person name="Rusch D."/>
            <person name="Podicherti R."/>
            <person name="Tsui H.-C.T."/>
            <person name="Winkler M.E."/>
        </authorList>
    </citation>
    <scope>NUCLEOTIDE SEQUENCE</scope>
</reference>
<organism evidence="1">
    <name type="scientific">marine metagenome</name>
    <dbReference type="NCBI Taxonomy" id="408172"/>
    <lineage>
        <taxon>unclassified sequences</taxon>
        <taxon>metagenomes</taxon>
        <taxon>ecological metagenomes</taxon>
    </lineage>
</organism>
<dbReference type="Gene3D" id="3.40.50.20">
    <property type="match status" value="1"/>
</dbReference>
<gene>
    <name evidence="1" type="ORF">METZ01_LOCUS386053</name>
</gene>
<dbReference type="AlphaFoldDB" id="A0A382UG11"/>
<sequence>MNIGIIGSGGREHSICYKLKQST</sequence>
<proteinExistence type="predicted"/>
<dbReference type="InterPro" id="IPR016185">
    <property type="entry name" value="PreATP-grasp_dom_sf"/>
</dbReference>
<dbReference type="EMBL" id="UINC01143967">
    <property type="protein sequence ID" value="SVD33199.1"/>
    <property type="molecule type" value="Genomic_DNA"/>
</dbReference>
<accession>A0A382UG11</accession>